<dbReference type="Gene3D" id="3.90.1530.30">
    <property type="match status" value="1"/>
</dbReference>
<dbReference type="AlphaFoldDB" id="A0AAE4RGY4"/>
<organism evidence="3 4">
    <name type="scientific">Mycobacterium intracellulare</name>
    <dbReference type="NCBI Taxonomy" id="1767"/>
    <lineage>
        <taxon>Bacteria</taxon>
        <taxon>Bacillati</taxon>
        <taxon>Actinomycetota</taxon>
        <taxon>Actinomycetes</taxon>
        <taxon>Mycobacteriales</taxon>
        <taxon>Mycobacteriaceae</taxon>
        <taxon>Mycobacterium</taxon>
        <taxon>Mycobacterium avium complex (MAC)</taxon>
    </lineage>
</organism>
<dbReference type="PANTHER" id="PTHR33375">
    <property type="entry name" value="CHROMOSOME-PARTITIONING PROTEIN PARB-RELATED"/>
    <property type="match status" value="1"/>
</dbReference>
<dbReference type="RefSeq" id="WP_317728793.1">
    <property type="nucleotide sequence ID" value="NZ_JAWLLC010000038.1"/>
</dbReference>
<feature type="compositionally biased region" description="Acidic residues" evidence="1">
    <location>
        <begin position="291"/>
        <end position="303"/>
    </location>
</feature>
<dbReference type="GO" id="GO:0005694">
    <property type="term" value="C:chromosome"/>
    <property type="evidence" value="ECO:0007669"/>
    <property type="project" value="TreeGrafter"/>
</dbReference>
<dbReference type="InterPro" id="IPR036086">
    <property type="entry name" value="ParB/Sulfiredoxin_sf"/>
</dbReference>
<feature type="domain" description="ParB-like N-terminal" evidence="2">
    <location>
        <begin position="20"/>
        <end position="105"/>
    </location>
</feature>
<evidence type="ECO:0000256" key="1">
    <source>
        <dbReference type="SAM" id="MobiDB-lite"/>
    </source>
</evidence>
<evidence type="ECO:0000313" key="4">
    <source>
        <dbReference type="Proteomes" id="UP001187143"/>
    </source>
</evidence>
<gene>
    <name evidence="3" type="ORF">R4F53_25740</name>
</gene>
<dbReference type="SUPFAM" id="SSF109709">
    <property type="entry name" value="KorB DNA-binding domain-like"/>
    <property type="match status" value="1"/>
</dbReference>
<dbReference type="Pfam" id="PF02195">
    <property type="entry name" value="ParB_N"/>
    <property type="match status" value="1"/>
</dbReference>
<dbReference type="Proteomes" id="UP001187143">
    <property type="component" value="Unassembled WGS sequence"/>
</dbReference>
<feature type="region of interest" description="Disordered" evidence="1">
    <location>
        <begin position="1"/>
        <end position="21"/>
    </location>
</feature>
<dbReference type="SMART" id="SM00470">
    <property type="entry name" value="ParB"/>
    <property type="match status" value="1"/>
</dbReference>
<name>A0AAE4RGY4_MYCIT</name>
<evidence type="ECO:0000313" key="3">
    <source>
        <dbReference type="EMBL" id="MDV7015676.1"/>
    </source>
</evidence>
<accession>A0AAE4RGY4</accession>
<dbReference type="InterPro" id="IPR050336">
    <property type="entry name" value="Chromosome_partition/occlusion"/>
</dbReference>
<dbReference type="SUPFAM" id="SSF110849">
    <property type="entry name" value="ParB/Sulfiredoxin"/>
    <property type="match status" value="1"/>
</dbReference>
<evidence type="ECO:0000259" key="2">
    <source>
        <dbReference type="SMART" id="SM00470"/>
    </source>
</evidence>
<dbReference type="EMBL" id="JAWLLD010000046">
    <property type="protein sequence ID" value="MDV7015676.1"/>
    <property type="molecule type" value="Genomic_DNA"/>
</dbReference>
<dbReference type="GO" id="GO:0007059">
    <property type="term" value="P:chromosome segregation"/>
    <property type="evidence" value="ECO:0007669"/>
    <property type="project" value="TreeGrafter"/>
</dbReference>
<reference evidence="3" key="1">
    <citation type="submission" date="2023-10" db="EMBL/GenBank/DDBJ databases">
        <title>Characterization and genome sequence of Mycobacterium intracellulare ABSURDO, a novel pathogenic isolate with three colony morphotypes that vary in growth and acid-fastness.</title>
        <authorList>
            <person name="Jude B.A."/>
            <person name="Robinson R.T."/>
        </authorList>
    </citation>
    <scope>NUCLEOTIDE SEQUENCE</scope>
    <source>
        <strain evidence="3">ABSURDO Component B</strain>
    </source>
</reference>
<dbReference type="PANTHER" id="PTHR33375:SF1">
    <property type="entry name" value="CHROMOSOME-PARTITIONING PROTEIN PARB-RELATED"/>
    <property type="match status" value="1"/>
</dbReference>
<dbReference type="InterPro" id="IPR003115">
    <property type="entry name" value="ParB_N"/>
</dbReference>
<comment type="caution">
    <text evidence="3">The sequence shown here is derived from an EMBL/GenBank/DDBJ whole genome shotgun (WGS) entry which is preliminary data.</text>
</comment>
<proteinExistence type="predicted"/>
<feature type="region of interest" description="Disordered" evidence="1">
    <location>
        <begin position="291"/>
        <end position="312"/>
    </location>
</feature>
<protein>
    <submittedName>
        <fullName evidence="3">ParB N-terminal domain-containing protein</fullName>
    </submittedName>
</protein>
<feature type="compositionally biased region" description="Polar residues" evidence="1">
    <location>
        <begin position="1"/>
        <end position="18"/>
    </location>
</feature>
<dbReference type="Gene3D" id="1.10.10.2830">
    <property type="match status" value="1"/>
</dbReference>
<sequence length="543" mass="58623">MTDTTNGAAPTVDQSTGTLEHLDPHSLKLELNVRDTADLDAQFVASIKEHGVLIPIAAVRNQNGVWVRAGQRRTLAARQASLRTVPVYVRPATDGDEAAELVERVSEQIVENDQRRQLSDVQRARGIQQMIDAGLSVTKVAKKLSVAKDTVNAAAVAAKSSAAMAALDGGQLSLTEAAALTEFEDMPGALDRLMQVAGTRRFDHVVAQLREERISAEAEAKAAQAHSDKGFTVLTEQPPAWDEACIPLRHLLTADGVAADEALVADPVQWAVLLYEDTALCDVNTGEIVSDDQVDWETEDQPDQDPRDGLRHAKTVTECPAFTPEYFCLDYRALGLTTTPWFARNAGINGGDGGAAVDLDDEAREAARQQAEQERIEAEKRERRKVLALNKLGDAATLVRREFVTKLLARKTPPKGAASFVASVLVRDSYLLTNHNGLDTTAVLLGLDSAEAVAKLVSELPATGDGRAQVLTLALVLGALESRTPKDAWRTSAPGWNHHVGSAEYLGWLADQDYALSPVEEVITNAKTADEVYEQYSTAAVKD</sequence>